<dbReference type="AlphaFoldDB" id="A0A917JJ77"/>
<dbReference type="EMBL" id="BMMT01000001">
    <property type="protein sequence ID" value="GGI70664.1"/>
    <property type="molecule type" value="Genomic_DNA"/>
</dbReference>
<name>A0A917JJ77_9PSEU</name>
<reference evidence="1 2" key="1">
    <citation type="journal article" date="2014" name="Int. J. Syst. Evol. Microbiol.">
        <title>Complete genome sequence of Corynebacterium casei LMG S-19264T (=DSM 44701T), isolated from a smear-ripened cheese.</title>
        <authorList>
            <consortium name="US DOE Joint Genome Institute (JGI-PGF)"/>
            <person name="Walter F."/>
            <person name="Albersmeier A."/>
            <person name="Kalinowski J."/>
            <person name="Ruckert C."/>
        </authorList>
    </citation>
    <scope>NUCLEOTIDE SEQUENCE [LARGE SCALE GENOMIC DNA]</scope>
    <source>
        <strain evidence="1 2">CGMCC 4.7206</strain>
    </source>
</reference>
<gene>
    <name evidence="1" type="ORF">GCM10011581_04570</name>
</gene>
<dbReference type="Proteomes" id="UP000597989">
    <property type="component" value="Unassembled WGS sequence"/>
</dbReference>
<accession>A0A917JJ77</accession>
<proteinExistence type="predicted"/>
<protein>
    <submittedName>
        <fullName evidence="1">Uncharacterized protein</fullName>
    </submittedName>
</protein>
<evidence type="ECO:0000313" key="1">
    <source>
        <dbReference type="EMBL" id="GGI70664.1"/>
    </source>
</evidence>
<comment type="caution">
    <text evidence="1">The sequence shown here is derived from an EMBL/GenBank/DDBJ whole genome shotgun (WGS) entry which is preliminary data.</text>
</comment>
<sequence>MFVIAMRVEPGGRAGQGAQGGLRHSHRNLGGVGVEACDYAGAAADHADESCVGGCVAADDAGVTPRPAVAVRAALVRYAVVANPDVGGWRDPELLLRFV</sequence>
<organism evidence="1 2">
    <name type="scientific">Saccharopolyspora thermophila</name>
    <dbReference type="NCBI Taxonomy" id="89367"/>
    <lineage>
        <taxon>Bacteria</taxon>
        <taxon>Bacillati</taxon>
        <taxon>Actinomycetota</taxon>
        <taxon>Actinomycetes</taxon>
        <taxon>Pseudonocardiales</taxon>
        <taxon>Pseudonocardiaceae</taxon>
        <taxon>Saccharopolyspora</taxon>
    </lineage>
</organism>
<evidence type="ECO:0000313" key="2">
    <source>
        <dbReference type="Proteomes" id="UP000597989"/>
    </source>
</evidence>